<organismHost>
    <name type="scientific">Bacillus subtilis</name>
    <dbReference type="NCBI Taxonomy" id="1423"/>
</organismHost>
<accession>Q9T0R1</accession>
<dbReference type="RefSeq" id="NP_690747.1">
    <property type="nucleotide sequence ID" value="NC_004166.2"/>
</dbReference>
<protein>
    <submittedName>
        <fullName evidence="1">Bacteriophage SPP1 complete nucleotide sequence</fullName>
    </submittedName>
</protein>
<name>Q9T0R1_BPSPP</name>
<dbReference type="EMBL" id="X97918">
    <property type="protein sequence ID" value="CAA66510.1"/>
    <property type="molecule type" value="Genomic_DNA"/>
</dbReference>
<sequence>MGGGGMNHTDNPIISVVQTIKGGRTMKFYEINDPYYALIKAKDVADAEGFTTSIFLTRTITKIFKTMKSEKWNETMRLLSIRKQRVKMESRCLTPIFQGLSTTLKLKSLSWTVRFYEHSIQS</sequence>
<organism evidence="1 2">
    <name type="scientific">Bacillus phage SPP1</name>
    <name type="common">Bacteriophage SPP1</name>
    <dbReference type="NCBI Taxonomy" id="10724"/>
    <lineage>
        <taxon>Viruses</taxon>
        <taxon>Duplodnaviria</taxon>
        <taxon>Heunggongvirae</taxon>
        <taxon>Uroviricota</taxon>
        <taxon>Caudoviricetes</taxon>
        <taxon>Trautnerviridae</taxon>
        <taxon>Polsinellivirinae</taxon>
        <taxon>Rivavirus</taxon>
        <taxon>Rivavirus SPP1</taxon>
    </lineage>
</organism>
<dbReference type="PIR" id="T42356">
    <property type="entry name" value="T42356"/>
</dbReference>
<proteinExistence type="predicted"/>
<dbReference type="GeneID" id="955343"/>
<keyword evidence="2" id="KW-1185">Reference proteome</keyword>
<dbReference type="KEGG" id="vg:955343"/>
<evidence type="ECO:0000313" key="1">
    <source>
        <dbReference type="EMBL" id="CAA66510.1"/>
    </source>
</evidence>
<dbReference type="Proteomes" id="UP000002559">
    <property type="component" value="Segment"/>
</dbReference>
<evidence type="ECO:0000313" key="2">
    <source>
        <dbReference type="Proteomes" id="UP000002559"/>
    </source>
</evidence>
<reference evidence="2" key="1">
    <citation type="journal article" date="1997" name="Gene">
        <title>The complete nucleotide sequence and functional organization of Bacillus subtilis bacteriophage SPP1.</title>
        <authorList>
            <person name="Alonso J.C."/>
            <person name="Luder G."/>
            <person name="Stiege A.C."/>
            <person name="Chai S."/>
            <person name="Weise F."/>
            <person name="Trautner T.A."/>
        </authorList>
    </citation>
    <scope>NUCLEOTIDE SEQUENCE [LARGE SCALE GENOMIC DNA]</scope>
</reference>